<dbReference type="PANTHER" id="PTHR34475:SF1">
    <property type="entry name" value="CYTOSKELETON PROTEIN RODZ"/>
    <property type="match status" value="1"/>
</dbReference>
<gene>
    <name evidence="3" type="ORF">H9Q80_15750</name>
</gene>
<organism evidence="3 4">
    <name type="scientific">[Eubacterium] hominis</name>
    <dbReference type="NCBI Taxonomy" id="2764325"/>
    <lineage>
        <taxon>Bacteria</taxon>
        <taxon>Bacillati</taxon>
        <taxon>Bacillota</taxon>
        <taxon>Erysipelotrichia</taxon>
        <taxon>Erysipelotrichales</taxon>
        <taxon>Erysipelotrichaceae</taxon>
        <taxon>Amedibacillus</taxon>
    </lineage>
</organism>
<keyword evidence="2" id="KW-0472">Membrane</keyword>
<dbReference type="KEGG" id="ehn:H9Q80_15750"/>
<dbReference type="Proteomes" id="UP000515856">
    <property type="component" value="Chromosome"/>
</dbReference>
<evidence type="ECO:0000313" key="4">
    <source>
        <dbReference type="Proteomes" id="UP000515856"/>
    </source>
</evidence>
<dbReference type="SUPFAM" id="SSF47413">
    <property type="entry name" value="lambda repressor-like DNA-binding domains"/>
    <property type="match status" value="1"/>
</dbReference>
<feature type="compositionally biased region" description="Basic and acidic residues" evidence="1">
    <location>
        <begin position="189"/>
        <end position="204"/>
    </location>
</feature>
<sequence length="320" mass="36000">MENIGKLLKEKRLELGLTIEEISEKTRLTTKHIKALEEGDISFFKNDLSYLRFFVKSYCEAVGIDFEDVKDDLRECVDDYTMAFTNTMTMEHEEMEKRISKTELSKVSKTEEDGKKVLHHAHTVRKKNKKKMKKPDFSLVSLIAVAAVVAIILMAAFVIYLNSSKKDDSPDVKPPVADVPSEGATNTYPKEDEKPKEEEEKKELTITKNDATHYTVTDYKEGDEITIGTLFIGCDTAYSVTVVEDGKSNVLSDPAGIIYYSKDHAEKPVDAKVTAKKGTKVQLYFGHIYNIGVKVNDKSLKIDESVMYSGGSYTLEITFG</sequence>
<dbReference type="Pfam" id="PF13413">
    <property type="entry name" value="HTH_25"/>
    <property type="match status" value="1"/>
</dbReference>
<dbReference type="RefSeq" id="WP_117452248.1">
    <property type="nucleotide sequence ID" value="NZ_CP060636.1"/>
</dbReference>
<feature type="region of interest" description="Disordered" evidence="1">
    <location>
        <begin position="165"/>
        <end position="204"/>
    </location>
</feature>
<evidence type="ECO:0000256" key="1">
    <source>
        <dbReference type="SAM" id="MobiDB-lite"/>
    </source>
</evidence>
<name>A0A7G9GLK1_9FIRM</name>
<dbReference type="PANTHER" id="PTHR34475">
    <property type="match status" value="1"/>
</dbReference>
<accession>A0A7G9GLK1</accession>
<protein>
    <submittedName>
        <fullName evidence="3">Helix-turn-helix domain-containing protein</fullName>
    </submittedName>
</protein>
<dbReference type="AlphaFoldDB" id="A0A7G9GLK1"/>
<reference evidence="3 4" key="1">
    <citation type="submission" date="2020-08" db="EMBL/GenBank/DDBJ databases">
        <authorList>
            <person name="Liu C."/>
            <person name="Sun Q."/>
        </authorList>
    </citation>
    <scope>NUCLEOTIDE SEQUENCE [LARGE SCALE GENOMIC DNA]</scope>
    <source>
        <strain evidence="3 4">NSJ-61</strain>
    </source>
</reference>
<keyword evidence="4" id="KW-1185">Reference proteome</keyword>
<feature type="transmembrane region" description="Helical" evidence="2">
    <location>
        <begin position="137"/>
        <end position="161"/>
    </location>
</feature>
<dbReference type="Gene3D" id="1.10.260.40">
    <property type="entry name" value="lambda repressor-like DNA-binding domains"/>
    <property type="match status" value="1"/>
</dbReference>
<dbReference type="InterPro" id="IPR050400">
    <property type="entry name" value="Bact_Cytoskel_RodZ"/>
</dbReference>
<keyword evidence="2" id="KW-1133">Transmembrane helix</keyword>
<dbReference type="InterPro" id="IPR010982">
    <property type="entry name" value="Lambda_DNA-bd_dom_sf"/>
</dbReference>
<dbReference type="InterPro" id="IPR001387">
    <property type="entry name" value="Cro/C1-type_HTH"/>
</dbReference>
<evidence type="ECO:0000256" key="2">
    <source>
        <dbReference type="SAM" id="Phobius"/>
    </source>
</evidence>
<evidence type="ECO:0000313" key="3">
    <source>
        <dbReference type="EMBL" id="QNM11683.1"/>
    </source>
</evidence>
<dbReference type="GO" id="GO:0003677">
    <property type="term" value="F:DNA binding"/>
    <property type="evidence" value="ECO:0007669"/>
    <property type="project" value="InterPro"/>
</dbReference>
<dbReference type="EMBL" id="CP060636">
    <property type="protein sequence ID" value="QNM11683.1"/>
    <property type="molecule type" value="Genomic_DNA"/>
</dbReference>
<keyword evidence="2" id="KW-0812">Transmembrane</keyword>
<dbReference type="CDD" id="cd00093">
    <property type="entry name" value="HTH_XRE"/>
    <property type="match status" value="1"/>
</dbReference>
<proteinExistence type="predicted"/>